<dbReference type="RefSeq" id="WP_192749263.1">
    <property type="nucleotide sequence ID" value="NZ_BAABJL010000180.1"/>
</dbReference>
<reference evidence="2" key="1">
    <citation type="submission" date="2020-10" db="EMBL/GenBank/DDBJ databases">
        <title>Sequencing the genomes of 1000 actinobacteria strains.</title>
        <authorList>
            <person name="Klenk H.-P."/>
        </authorList>
    </citation>
    <scope>NUCLEOTIDE SEQUENCE</scope>
    <source>
        <strain evidence="2">DSM 45354</strain>
    </source>
</reference>
<evidence type="ECO:0000259" key="1">
    <source>
        <dbReference type="Pfam" id="PF03374"/>
    </source>
</evidence>
<keyword evidence="3" id="KW-1185">Reference proteome</keyword>
<dbReference type="GO" id="GO:0003677">
    <property type="term" value="F:DNA binding"/>
    <property type="evidence" value="ECO:0007669"/>
    <property type="project" value="InterPro"/>
</dbReference>
<dbReference type="AlphaFoldDB" id="A0A927MQ29"/>
<feature type="domain" description="Antirepressor protein C-terminal" evidence="1">
    <location>
        <begin position="7"/>
        <end position="85"/>
    </location>
</feature>
<name>A0A927MQ29_9ACTN</name>
<dbReference type="InterPro" id="IPR005039">
    <property type="entry name" value="Ant_C"/>
</dbReference>
<comment type="caution">
    <text evidence="2">The sequence shown here is derived from an EMBL/GenBank/DDBJ whole genome shotgun (WGS) entry which is preliminary data.</text>
</comment>
<proteinExistence type="predicted"/>
<accession>A0A927MQ29</accession>
<dbReference type="Proteomes" id="UP000638648">
    <property type="component" value="Unassembled WGS sequence"/>
</dbReference>
<organism evidence="2 3">
    <name type="scientific">Actinopolymorpha pittospori</name>
    <dbReference type="NCBI Taxonomy" id="648752"/>
    <lineage>
        <taxon>Bacteria</taxon>
        <taxon>Bacillati</taxon>
        <taxon>Actinomycetota</taxon>
        <taxon>Actinomycetes</taxon>
        <taxon>Propionibacteriales</taxon>
        <taxon>Actinopolymorphaceae</taxon>
        <taxon>Actinopolymorpha</taxon>
    </lineage>
</organism>
<evidence type="ECO:0000313" key="3">
    <source>
        <dbReference type="Proteomes" id="UP000638648"/>
    </source>
</evidence>
<protein>
    <submittedName>
        <fullName evidence="2">Phage antirepressor YoqD-like protein</fullName>
    </submittedName>
</protein>
<gene>
    <name evidence="2" type="ORF">HEB94_001653</name>
</gene>
<evidence type="ECO:0000313" key="2">
    <source>
        <dbReference type="EMBL" id="MBE1604805.1"/>
    </source>
</evidence>
<sequence length="115" mass="12713">MPSPRRKSWDVLAWAEGDVGVVETAKDLFRDLGIKVGRDRLFALLGDYGWIYRAGPDGRGRPCQGQVEDGRLSMIPQSHYQRRTGELVLDAPQVGVRVRGYTNCAAGLRVKVGSL</sequence>
<dbReference type="EMBL" id="JADBEM010000001">
    <property type="protein sequence ID" value="MBE1604805.1"/>
    <property type="molecule type" value="Genomic_DNA"/>
</dbReference>
<dbReference type="Pfam" id="PF03374">
    <property type="entry name" value="ANT"/>
    <property type="match status" value="1"/>
</dbReference>